<dbReference type="Proteomes" id="UP000179627">
    <property type="component" value="Unassembled WGS sequence"/>
</dbReference>
<dbReference type="PANTHER" id="PTHR42715:SF10">
    <property type="entry name" value="BETA-GLUCOSIDASE"/>
    <property type="match status" value="1"/>
</dbReference>
<organism evidence="6 7">
    <name type="scientific">Parafrankia colletiae</name>
    <dbReference type="NCBI Taxonomy" id="573497"/>
    <lineage>
        <taxon>Bacteria</taxon>
        <taxon>Bacillati</taxon>
        <taxon>Actinomycetota</taxon>
        <taxon>Actinomycetes</taxon>
        <taxon>Frankiales</taxon>
        <taxon>Frankiaceae</taxon>
        <taxon>Parafrankia</taxon>
    </lineage>
</organism>
<dbReference type="FunFam" id="2.60.40.10:FF:000495">
    <property type="entry name" value="Periplasmic beta-glucosidase"/>
    <property type="match status" value="1"/>
</dbReference>
<dbReference type="Gene3D" id="3.20.20.300">
    <property type="entry name" value="Glycoside hydrolase, family 3, N-terminal domain"/>
    <property type="match status" value="1"/>
</dbReference>
<dbReference type="InterPro" id="IPR036962">
    <property type="entry name" value="Glyco_hydro_3_N_sf"/>
</dbReference>
<proteinExistence type="inferred from homology"/>
<gene>
    <name evidence="6" type="ORF">CC117_28255</name>
</gene>
<dbReference type="Gene3D" id="3.40.50.1700">
    <property type="entry name" value="Glycoside hydrolase family 3 C-terminal domain"/>
    <property type="match status" value="1"/>
</dbReference>
<dbReference type="SUPFAM" id="SSF51445">
    <property type="entry name" value="(Trans)glycosidases"/>
    <property type="match status" value="1"/>
</dbReference>
<keyword evidence="2" id="KW-0378">Hydrolase</keyword>
<reference evidence="7" key="1">
    <citation type="submission" date="2016-07" db="EMBL/GenBank/DDBJ databases">
        <title>Sequence Frankia sp. strain CcI1.17.</title>
        <authorList>
            <person name="Ghodhbane-Gtari F."/>
            <person name="Swanson E."/>
            <person name="Gueddou A."/>
            <person name="Morris K."/>
            <person name="Hezbri K."/>
            <person name="Ktari A."/>
            <person name="Nouioui I."/>
            <person name="Abebe-Akele F."/>
            <person name="Simpson S."/>
            <person name="Thomas K."/>
            <person name="Gtari M."/>
            <person name="Tisa L.S."/>
            <person name="Hurst S."/>
        </authorList>
    </citation>
    <scope>NUCLEOTIDE SEQUENCE [LARGE SCALE GENOMIC DNA]</scope>
    <source>
        <strain evidence="7">Cc1.17</strain>
    </source>
</reference>
<protein>
    <recommendedName>
        <fullName evidence="4">Exo-alpha-(1-&gt;6)-L-arabinopyranosidase</fullName>
    </recommendedName>
</protein>
<dbReference type="InterPro" id="IPR036881">
    <property type="entry name" value="Glyco_hydro_3_C_sf"/>
</dbReference>
<dbReference type="PRINTS" id="PR00133">
    <property type="entry name" value="GLHYDRLASE3"/>
</dbReference>
<evidence type="ECO:0000313" key="7">
    <source>
        <dbReference type="Proteomes" id="UP000179627"/>
    </source>
</evidence>
<accession>A0A1S1Q877</accession>
<dbReference type="InterPro" id="IPR001764">
    <property type="entry name" value="Glyco_hydro_3_N"/>
</dbReference>
<dbReference type="InterPro" id="IPR002772">
    <property type="entry name" value="Glyco_hydro_3_C"/>
</dbReference>
<dbReference type="InterPro" id="IPR026891">
    <property type="entry name" value="Fn3-like"/>
</dbReference>
<evidence type="ECO:0000256" key="4">
    <source>
        <dbReference type="ARBA" id="ARBA00074219"/>
    </source>
</evidence>
<dbReference type="PANTHER" id="PTHR42715">
    <property type="entry name" value="BETA-GLUCOSIDASE"/>
    <property type="match status" value="1"/>
</dbReference>
<dbReference type="GO" id="GO:0005975">
    <property type="term" value="P:carbohydrate metabolic process"/>
    <property type="evidence" value="ECO:0007669"/>
    <property type="project" value="InterPro"/>
</dbReference>
<evidence type="ECO:0000313" key="6">
    <source>
        <dbReference type="EMBL" id="OHV29817.1"/>
    </source>
</evidence>
<dbReference type="Pfam" id="PF01915">
    <property type="entry name" value="Glyco_hydro_3_C"/>
    <property type="match status" value="1"/>
</dbReference>
<dbReference type="EMBL" id="MBLM01000158">
    <property type="protein sequence ID" value="OHV29817.1"/>
    <property type="molecule type" value="Genomic_DNA"/>
</dbReference>
<sequence>MTYDDTLTPEARADALLRTMTVEEKAQQITGLMPVGLLGVDGLIQAQAERVMGNGIGHIAPLGMLSHRTPANLAKGVNEIQRYLVTRTRLGIPALFHVEALNGVVSPGLTTFPTAIGLAATWNPAGVEEMADVLRRQARAIGHPLVLSPVMDVARDARWGRVHETYGEDPYLVSAMSVAFVRGIQGGDPREGVIATGKHFLGYALTEAGQNMARTAIGARELYEVYARPFEAAIRLAGLGAVMNSYSTIDGIPVGANPEVLTGLLRERLGFAGTVVSDYETIRHLYKRLGVARDAEEAGRLALAAGLDVELPVSDGYGATLARAVDSGTVPAEQLDQAVWRVLRDKFALGLFDRPYADEDPIVVNEVARQGVDLSYRLAQQSVTLLANDGILPLSRVLRRIAIVGPHADGISFAFPPYTYPAALEMLRARFTGERAHIPGTENMAGDITPEAAALMRQELAEPIGTPIDDYIRNAYGALSLAEAIRLAVPDAQVTVATGCGVLDEEPADIPAAVAAAAAADVVILALGGRAGWFTPRITEGEGCDTANIDLPANQVALVQAVAGTGTPCVGIVHTGRPMALTPVVDLLPALLYGYYGGQHAGTAMADVLFGDVNPAGRLPVSIPRHSGQVPVYSGQPTGTGYRRTDQDMHLGYLDLPSSPLFPFGHGLSYTTFDYLDLTVSSPEVDSEGAVTVGLTVRNTGARAGDEVVQLYFSDQATGVTRPAQELVGFTRVSLDAGASATVAFTVPMSQLGYVALDGGFVLEPGPIQILAGSSSDDIRLRGSFDVVGKTAELNGRRSFLSDVTVSDTRP</sequence>
<feature type="domain" description="Fibronectin type III-like" evidence="5">
    <location>
        <begin position="707"/>
        <end position="776"/>
    </location>
</feature>
<dbReference type="Gene3D" id="2.60.40.10">
    <property type="entry name" value="Immunoglobulins"/>
    <property type="match status" value="1"/>
</dbReference>
<comment type="caution">
    <text evidence="6">The sequence shown here is derived from an EMBL/GenBank/DDBJ whole genome shotgun (WGS) entry which is preliminary data.</text>
</comment>
<dbReference type="SUPFAM" id="SSF52279">
    <property type="entry name" value="Beta-D-glucan exohydrolase, C-terminal domain"/>
    <property type="match status" value="1"/>
</dbReference>
<keyword evidence="7" id="KW-1185">Reference proteome</keyword>
<dbReference type="Pfam" id="PF14310">
    <property type="entry name" value="Fn3-like"/>
    <property type="match status" value="1"/>
</dbReference>
<dbReference type="RefSeq" id="WP_071090027.1">
    <property type="nucleotide sequence ID" value="NZ_MBLM01000158.1"/>
</dbReference>
<evidence type="ECO:0000256" key="2">
    <source>
        <dbReference type="ARBA" id="ARBA00022801"/>
    </source>
</evidence>
<dbReference type="GO" id="GO:0008422">
    <property type="term" value="F:beta-glucosidase activity"/>
    <property type="evidence" value="ECO:0007669"/>
    <property type="project" value="UniProtKB-ARBA"/>
</dbReference>
<name>A0A1S1Q877_9ACTN</name>
<evidence type="ECO:0000259" key="5">
    <source>
        <dbReference type="SMART" id="SM01217"/>
    </source>
</evidence>
<dbReference type="InterPro" id="IPR017853">
    <property type="entry name" value="GH"/>
</dbReference>
<evidence type="ECO:0000256" key="3">
    <source>
        <dbReference type="ARBA" id="ARBA00058905"/>
    </source>
</evidence>
<evidence type="ECO:0000256" key="1">
    <source>
        <dbReference type="ARBA" id="ARBA00005336"/>
    </source>
</evidence>
<dbReference type="InterPro" id="IPR013783">
    <property type="entry name" value="Ig-like_fold"/>
</dbReference>
<dbReference type="InterPro" id="IPR050288">
    <property type="entry name" value="Cellulose_deg_GH3"/>
</dbReference>
<dbReference type="OrthoDB" id="9803863at2"/>
<dbReference type="SMART" id="SM01217">
    <property type="entry name" value="Fn3_like"/>
    <property type="match status" value="1"/>
</dbReference>
<comment type="function">
    <text evidence="3">Catalyzes the hydrolysis of a non-reducing terminal alpha-L-arabinopyranosidic linkage in ginsenoside Rb2 (alpha-L-arabinopyranosyl-(1-&gt;6)-alpha-D-glucopyranosyl) to release alpha-D-glucopyranosyl (Rd). It is not able to hydrolyze alpha-L-arabinofuranosyl-(1-&gt;6)-alpha-D-glucopyranosyl (Rc).</text>
</comment>
<comment type="similarity">
    <text evidence="1">Belongs to the glycosyl hydrolase 3 family.</text>
</comment>
<dbReference type="AlphaFoldDB" id="A0A1S1Q877"/>
<dbReference type="Pfam" id="PF00933">
    <property type="entry name" value="Glyco_hydro_3"/>
    <property type="match status" value="1"/>
</dbReference>